<dbReference type="SUPFAM" id="SSF46689">
    <property type="entry name" value="Homeodomain-like"/>
    <property type="match status" value="1"/>
</dbReference>
<evidence type="ECO:0000313" key="9">
    <source>
        <dbReference type="Proteomes" id="UP001600888"/>
    </source>
</evidence>
<keyword evidence="9" id="KW-1185">Reference proteome</keyword>
<dbReference type="Gene3D" id="1.10.10.60">
    <property type="entry name" value="Homeodomain-like"/>
    <property type="match status" value="3"/>
</dbReference>
<dbReference type="PANTHER" id="PTHR46621:SF1">
    <property type="entry name" value="SNRNA-ACTIVATING PROTEIN COMPLEX SUBUNIT 4"/>
    <property type="match status" value="1"/>
</dbReference>
<sequence>MARARRSWTSKEDELLRQAVMAAEQQHQPLRWRELAKAVPGRSNKDCRRRWWNSLADGRTMGIWSENEDERLIAAIQRWGTNWTKVAADVGSRSADQCSSHWNHVLDPKINYCDWTPEEVCTPKALSTTNITTGKTNWCHQDADLLHEVLTNGTKWAQIASYHTPTRTTLALKNRYSTLRVKNENRSRTRQTHPSPSSGHATLQSIHAQASLRNSEGVSISNSSDDSESMRSDDAEEEEEEREPVKQNGKVIRTWLEDVSSDRETQKDGGMNRRPSGPSGTTPVRMEGISVSMPDDTAWYEYPKESVLPTPDMNEDSGIAMEDYLQLDPALLRSQATEPSFNLPAGCFFDQQQLSPQQPSPHKRNISHIPHGLSTANQPPPHTAGCTQPTHAPSLDGGNKVPECNDWVMGNKTSSVSKSTPSFPSLTPHDGTPPAPKSTKFRLSISLTCDEAQLASALTQLTNFGTGLSINVEKYD</sequence>
<feature type="domain" description="HTH myb-type" evidence="7">
    <location>
        <begin position="64"/>
        <end position="110"/>
    </location>
</feature>
<protein>
    <submittedName>
        <fullName evidence="8">Uncharacterized protein</fullName>
    </submittedName>
</protein>
<evidence type="ECO:0000259" key="7">
    <source>
        <dbReference type="PROSITE" id="PS51294"/>
    </source>
</evidence>
<dbReference type="InterPro" id="IPR017930">
    <property type="entry name" value="Myb_dom"/>
</dbReference>
<feature type="region of interest" description="Disordered" evidence="5">
    <location>
        <begin position="376"/>
        <end position="438"/>
    </location>
</feature>
<keyword evidence="2" id="KW-0238">DNA-binding</keyword>
<feature type="domain" description="Myb-like" evidence="6">
    <location>
        <begin position="56"/>
        <end position="106"/>
    </location>
</feature>
<dbReference type="Proteomes" id="UP001600888">
    <property type="component" value="Unassembled WGS sequence"/>
</dbReference>
<keyword evidence="4" id="KW-0539">Nucleus</keyword>
<dbReference type="PANTHER" id="PTHR46621">
    <property type="entry name" value="SNRNA-ACTIVATING PROTEIN COMPLEX SUBUNIT 4"/>
    <property type="match status" value="1"/>
</dbReference>
<feature type="compositionally biased region" description="Low complexity" evidence="5">
    <location>
        <begin position="412"/>
        <end position="425"/>
    </location>
</feature>
<gene>
    <name evidence="8" type="ORF">FJTKL_14166</name>
</gene>
<dbReference type="InterPro" id="IPR009057">
    <property type="entry name" value="Homeodomain-like_sf"/>
</dbReference>
<proteinExistence type="predicted"/>
<evidence type="ECO:0000256" key="5">
    <source>
        <dbReference type="SAM" id="MobiDB-lite"/>
    </source>
</evidence>
<dbReference type="InterPro" id="IPR051575">
    <property type="entry name" value="Myb-like_DNA-bd"/>
</dbReference>
<reference evidence="8 9" key="1">
    <citation type="submission" date="2024-03" db="EMBL/GenBank/DDBJ databases">
        <title>A high-quality draft genome sequence of Diaporthe vaccinii, a causative agent of upright dieback and viscid rot disease in cranberry plants.</title>
        <authorList>
            <person name="Sarrasin M."/>
            <person name="Lang B.F."/>
            <person name="Burger G."/>
        </authorList>
    </citation>
    <scope>NUCLEOTIDE SEQUENCE [LARGE SCALE GENOMIC DNA]</scope>
    <source>
        <strain evidence="8 9">IS7</strain>
    </source>
</reference>
<dbReference type="SMART" id="SM00717">
    <property type="entry name" value="SANT"/>
    <property type="match status" value="3"/>
</dbReference>
<evidence type="ECO:0000256" key="4">
    <source>
        <dbReference type="ARBA" id="ARBA00023242"/>
    </source>
</evidence>
<dbReference type="EMBL" id="JBAWTH010000082">
    <property type="protein sequence ID" value="KAL2278827.1"/>
    <property type="molecule type" value="Genomic_DNA"/>
</dbReference>
<feature type="domain" description="HTH myb-type" evidence="7">
    <location>
        <begin position="1"/>
        <end position="59"/>
    </location>
</feature>
<evidence type="ECO:0000313" key="8">
    <source>
        <dbReference type="EMBL" id="KAL2278827.1"/>
    </source>
</evidence>
<dbReference type="PROSITE" id="PS51294">
    <property type="entry name" value="HTH_MYB"/>
    <property type="match status" value="2"/>
</dbReference>
<evidence type="ECO:0000259" key="6">
    <source>
        <dbReference type="PROSITE" id="PS50090"/>
    </source>
</evidence>
<comment type="caution">
    <text evidence="8">The sequence shown here is derived from an EMBL/GenBank/DDBJ whole genome shotgun (WGS) entry which is preliminary data.</text>
</comment>
<feature type="compositionally biased region" description="Polar residues" evidence="5">
    <location>
        <begin position="192"/>
        <end position="214"/>
    </location>
</feature>
<dbReference type="CDD" id="cd00167">
    <property type="entry name" value="SANT"/>
    <property type="match status" value="2"/>
</dbReference>
<evidence type="ECO:0000256" key="2">
    <source>
        <dbReference type="ARBA" id="ARBA00023125"/>
    </source>
</evidence>
<dbReference type="PROSITE" id="PS50090">
    <property type="entry name" value="MYB_LIKE"/>
    <property type="match status" value="2"/>
</dbReference>
<feature type="compositionally biased region" description="Low complexity" evidence="5">
    <location>
        <begin position="215"/>
        <end position="224"/>
    </location>
</feature>
<organism evidence="8 9">
    <name type="scientific">Diaporthe vaccinii</name>
    <dbReference type="NCBI Taxonomy" id="105482"/>
    <lineage>
        <taxon>Eukaryota</taxon>
        <taxon>Fungi</taxon>
        <taxon>Dikarya</taxon>
        <taxon>Ascomycota</taxon>
        <taxon>Pezizomycotina</taxon>
        <taxon>Sordariomycetes</taxon>
        <taxon>Sordariomycetidae</taxon>
        <taxon>Diaporthales</taxon>
        <taxon>Diaporthaceae</taxon>
        <taxon>Diaporthe</taxon>
        <taxon>Diaporthe eres species complex</taxon>
    </lineage>
</organism>
<feature type="domain" description="Myb-like" evidence="6">
    <location>
        <begin position="1"/>
        <end position="55"/>
    </location>
</feature>
<feature type="compositionally biased region" description="Basic and acidic residues" evidence="5">
    <location>
        <begin position="260"/>
        <end position="271"/>
    </location>
</feature>
<evidence type="ECO:0000256" key="3">
    <source>
        <dbReference type="ARBA" id="ARBA00023163"/>
    </source>
</evidence>
<evidence type="ECO:0000256" key="1">
    <source>
        <dbReference type="ARBA" id="ARBA00023015"/>
    </source>
</evidence>
<accession>A0ABR4E8T1</accession>
<keyword evidence="3" id="KW-0804">Transcription</keyword>
<dbReference type="Pfam" id="PF00249">
    <property type="entry name" value="Myb_DNA-binding"/>
    <property type="match status" value="2"/>
</dbReference>
<feature type="region of interest" description="Disordered" evidence="5">
    <location>
        <begin position="174"/>
        <end position="287"/>
    </location>
</feature>
<keyword evidence="1" id="KW-0805">Transcription regulation</keyword>
<name>A0ABR4E8T1_9PEZI</name>
<dbReference type="InterPro" id="IPR001005">
    <property type="entry name" value="SANT/Myb"/>
</dbReference>